<evidence type="ECO:0000259" key="1">
    <source>
        <dbReference type="Pfam" id="PF21530"/>
    </source>
</evidence>
<dbReference type="InterPro" id="IPR049163">
    <property type="entry name" value="Pif1-like_2B_dom"/>
</dbReference>
<sequence>MYQQHKNRFFVEVPPPHNLQLKVGSVVIMLGNINQPRLCNGTTLAVKMMNNGIQATIIKGKYRRGCLDPAYTDDSNGFTIRL</sequence>
<name>A0A834HVG2_RHYFE</name>
<dbReference type="Proteomes" id="UP000625711">
    <property type="component" value="Unassembled WGS sequence"/>
</dbReference>
<evidence type="ECO:0000313" key="2">
    <source>
        <dbReference type="EMBL" id="KAF7266886.1"/>
    </source>
</evidence>
<organism evidence="2 3">
    <name type="scientific">Rhynchophorus ferrugineus</name>
    <name type="common">Red palm weevil</name>
    <name type="synonym">Curculio ferrugineus</name>
    <dbReference type="NCBI Taxonomy" id="354439"/>
    <lineage>
        <taxon>Eukaryota</taxon>
        <taxon>Metazoa</taxon>
        <taxon>Ecdysozoa</taxon>
        <taxon>Arthropoda</taxon>
        <taxon>Hexapoda</taxon>
        <taxon>Insecta</taxon>
        <taxon>Pterygota</taxon>
        <taxon>Neoptera</taxon>
        <taxon>Endopterygota</taxon>
        <taxon>Coleoptera</taxon>
        <taxon>Polyphaga</taxon>
        <taxon>Cucujiformia</taxon>
        <taxon>Curculionidae</taxon>
        <taxon>Dryophthorinae</taxon>
        <taxon>Rhynchophorus</taxon>
    </lineage>
</organism>
<reference evidence="2" key="1">
    <citation type="submission" date="2020-08" db="EMBL/GenBank/DDBJ databases">
        <title>Genome sequencing and assembly of the red palm weevil Rhynchophorus ferrugineus.</title>
        <authorList>
            <person name="Dias G.B."/>
            <person name="Bergman C.M."/>
            <person name="Manee M."/>
        </authorList>
    </citation>
    <scope>NUCLEOTIDE SEQUENCE</scope>
    <source>
        <strain evidence="2">AA-2017</strain>
        <tissue evidence="2">Whole larva</tissue>
    </source>
</reference>
<feature type="domain" description="DNA helicase Pif1-like 2B" evidence="1">
    <location>
        <begin position="6"/>
        <end position="46"/>
    </location>
</feature>
<dbReference type="AlphaFoldDB" id="A0A834HVG2"/>
<dbReference type="OrthoDB" id="272985at2759"/>
<dbReference type="EMBL" id="JAACXV010014491">
    <property type="protein sequence ID" value="KAF7266886.1"/>
    <property type="molecule type" value="Genomic_DNA"/>
</dbReference>
<evidence type="ECO:0000313" key="3">
    <source>
        <dbReference type="Proteomes" id="UP000625711"/>
    </source>
</evidence>
<protein>
    <recommendedName>
        <fullName evidence="1">DNA helicase Pif1-like 2B domain-containing protein</fullName>
    </recommendedName>
</protein>
<dbReference type="Pfam" id="PF21530">
    <property type="entry name" value="Pif1_2B_dom"/>
    <property type="match status" value="1"/>
</dbReference>
<proteinExistence type="predicted"/>
<keyword evidence="3" id="KW-1185">Reference proteome</keyword>
<comment type="caution">
    <text evidence="2">The sequence shown here is derived from an EMBL/GenBank/DDBJ whole genome shotgun (WGS) entry which is preliminary data.</text>
</comment>
<accession>A0A834HVG2</accession>
<gene>
    <name evidence="2" type="ORF">GWI33_019816</name>
</gene>